<keyword evidence="1" id="KW-0732">Signal</keyword>
<dbReference type="EMBL" id="QZEI01000015">
    <property type="protein sequence ID" value="RLV60467.1"/>
    <property type="molecule type" value="Genomic_DNA"/>
</dbReference>
<dbReference type="OrthoDB" id="6272643at2"/>
<comment type="caution">
    <text evidence="2">The sequence shown here is derived from an EMBL/GenBank/DDBJ whole genome shotgun (WGS) entry which is preliminary data.</text>
</comment>
<evidence type="ECO:0008006" key="4">
    <source>
        <dbReference type="Google" id="ProtNLM"/>
    </source>
</evidence>
<keyword evidence="3" id="KW-1185">Reference proteome</keyword>
<proteinExistence type="predicted"/>
<accession>A0A3L8PYF0</accession>
<evidence type="ECO:0000313" key="2">
    <source>
        <dbReference type="EMBL" id="RLV60467.1"/>
    </source>
</evidence>
<organism evidence="2 3">
    <name type="scientific">Parashewanella curva</name>
    <dbReference type="NCBI Taxonomy" id="2338552"/>
    <lineage>
        <taxon>Bacteria</taxon>
        <taxon>Pseudomonadati</taxon>
        <taxon>Pseudomonadota</taxon>
        <taxon>Gammaproteobacteria</taxon>
        <taxon>Alteromonadales</taxon>
        <taxon>Shewanellaceae</taxon>
        <taxon>Parashewanella</taxon>
    </lineage>
</organism>
<dbReference type="Proteomes" id="UP000281474">
    <property type="component" value="Unassembled WGS sequence"/>
</dbReference>
<name>A0A3L8PYF0_9GAMM</name>
<feature type="chain" id="PRO_5018057905" description="DUF3300 domain-containing protein" evidence="1">
    <location>
        <begin position="21"/>
        <end position="172"/>
    </location>
</feature>
<gene>
    <name evidence="2" type="ORF">D5018_06650</name>
</gene>
<dbReference type="RefSeq" id="WP_121838227.1">
    <property type="nucleotide sequence ID" value="NZ_ML014764.1"/>
</dbReference>
<sequence length="172" mass="20172">MCKSIFAVLLMASLPFMAHAHGEHAKISVRDHHVKVSAAFYSHHHAQKIIPVHHFHHDHFHHRHWYPYPVIVRPRVYRPWPRPWWHRPYWGRSHIHIVVPLAYHPTRTVIVHDPVPAPAVQSQTVTSSYATTTALTHLPANAKVIQQDGKVVYQWNGVIYRYDFIQHVYTPV</sequence>
<evidence type="ECO:0000313" key="3">
    <source>
        <dbReference type="Proteomes" id="UP000281474"/>
    </source>
</evidence>
<evidence type="ECO:0000256" key="1">
    <source>
        <dbReference type="SAM" id="SignalP"/>
    </source>
</evidence>
<protein>
    <recommendedName>
        <fullName evidence="4">DUF3300 domain-containing protein</fullName>
    </recommendedName>
</protein>
<feature type="signal peptide" evidence="1">
    <location>
        <begin position="1"/>
        <end position="20"/>
    </location>
</feature>
<dbReference type="AlphaFoldDB" id="A0A3L8PYF0"/>
<reference evidence="2 3" key="1">
    <citation type="submission" date="2018-09" db="EMBL/GenBank/DDBJ databases">
        <title>Phylogeny of the Shewanellaceae, and recommendation for two new genera, Pseudoshewanella and Parashewanella.</title>
        <authorList>
            <person name="Wang G."/>
        </authorList>
    </citation>
    <scope>NUCLEOTIDE SEQUENCE [LARGE SCALE GENOMIC DNA]</scope>
    <source>
        <strain evidence="2 3">C51</strain>
    </source>
</reference>